<dbReference type="Pfam" id="PF00023">
    <property type="entry name" value="Ank"/>
    <property type="match status" value="1"/>
</dbReference>
<sequence>MISAGSEVVSRDTDAVVVDFQATVDATTGEVPTNEPENKSLLVAAEKGNTALVVKLLEAGADVRHSDGSGWSALLHAAEAGHAETVAALLGAGAHVRHAARDGDTALILAAWEGHDDVVRRLIAAGADVNHADATGWTALMRAAESGMTETTRLLLDAGADTHRADDDGWTALTNAAWRGRTETVAMLISAGADVHYSGPDKMTAFQWAANYGHKEIVTLLIDAGAADRAADFNFAYDKAVDNAHKRALNKHFRLTAGVLLSHHILQGLPAACFVESDDCRMTASGEGVRSVRTLMNLWKLPCLGKLKHRTECDEVKAAVMELIQSLCAEMRTLDRNLDCEPILVGSTANGTKAGLPDEFDFIFEIKKLYGKVRVERTKSSGAVQVYKRWLMCMKDYISVEMKETFVKILCKAMSNVMSTLGTSLKICKNVQICEWNKVCTTFNFMFTQGIFYKNLMLSIDVTPAIRIQGLPHNVQPKFPKNFHYHVVPKPMSASNKHWFVCTAQAENNYILGLPKIFKQAVVAAKAWLNPITQDCDLRYQDVVGNEHLKEDTDVLNLNAYNIDAVRLFIATRRQPKSLIDSYLLKLSVIHVSSCVSLDAQQSEEEQLHAIMREMFAYVKTCVTERNMPHPFIREFNVLAEDAGKLVEQVPALYLKRRCLEELLSRLDSGQLVSPAGLLQLSADELWAEMEATVTAEHPRIDPDQLSRNVRSWFARVWNELCN</sequence>
<feature type="repeat" description="ANK" evidence="3">
    <location>
        <begin position="102"/>
        <end position="134"/>
    </location>
</feature>
<dbReference type="Pfam" id="PF03281">
    <property type="entry name" value="Mab-21"/>
    <property type="match status" value="1"/>
</dbReference>
<evidence type="ECO:0000313" key="6">
    <source>
        <dbReference type="RefSeq" id="XP_014668761.1"/>
    </source>
</evidence>
<evidence type="ECO:0000259" key="4">
    <source>
        <dbReference type="Pfam" id="PF03281"/>
    </source>
</evidence>
<keyword evidence="2 3" id="KW-0040">ANK repeat</keyword>
<name>A0ABM1E990_PRICU</name>
<dbReference type="Pfam" id="PF13637">
    <property type="entry name" value="Ank_4"/>
    <property type="match status" value="1"/>
</dbReference>
<feature type="repeat" description="ANK" evidence="3">
    <location>
        <begin position="36"/>
        <end position="68"/>
    </location>
</feature>
<gene>
    <name evidence="6" type="primary">LOC106810026</name>
</gene>
<dbReference type="PROSITE" id="PS50088">
    <property type="entry name" value="ANK_REPEAT"/>
    <property type="match status" value="6"/>
</dbReference>
<dbReference type="PROSITE" id="PS50297">
    <property type="entry name" value="ANK_REP_REGION"/>
    <property type="match status" value="4"/>
</dbReference>
<dbReference type="InterPro" id="IPR046903">
    <property type="entry name" value="Mab-21-like_nuc_Trfase"/>
</dbReference>
<dbReference type="Gene3D" id="3.30.460.90">
    <property type="match status" value="1"/>
</dbReference>
<dbReference type="GeneID" id="106810026"/>
<reference evidence="6" key="1">
    <citation type="submission" date="2025-08" db="UniProtKB">
        <authorList>
            <consortium name="RefSeq"/>
        </authorList>
    </citation>
    <scope>IDENTIFICATION</scope>
</reference>
<dbReference type="Proteomes" id="UP000695022">
    <property type="component" value="Unplaced"/>
</dbReference>
<feature type="repeat" description="ANK" evidence="3">
    <location>
        <begin position="168"/>
        <end position="200"/>
    </location>
</feature>
<dbReference type="InterPro" id="IPR002110">
    <property type="entry name" value="Ankyrin_rpt"/>
</dbReference>
<dbReference type="PANTHER" id="PTHR24173:SF74">
    <property type="entry name" value="ANKYRIN REPEAT DOMAIN-CONTAINING PROTEIN 16"/>
    <property type="match status" value="1"/>
</dbReference>
<dbReference type="SUPFAM" id="SSF48403">
    <property type="entry name" value="Ankyrin repeat"/>
    <property type="match status" value="1"/>
</dbReference>
<evidence type="ECO:0000256" key="2">
    <source>
        <dbReference type="ARBA" id="ARBA00023043"/>
    </source>
</evidence>
<evidence type="ECO:0000256" key="3">
    <source>
        <dbReference type="PROSITE-ProRule" id="PRU00023"/>
    </source>
</evidence>
<feature type="repeat" description="ANK" evidence="3">
    <location>
        <begin position="201"/>
        <end position="233"/>
    </location>
</feature>
<dbReference type="InterPro" id="IPR036770">
    <property type="entry name" value="Ankyrin_rpt-contain_sf"/>
</dbReference>
<evidence type="ECO:0000313" key="5">
    <source>
        <dbReference type="Proteomes" id="UP000695022"/>
    </source>
</evidence>
<feature type="repeat" description="ANK" evidence="3">
    <location>
        <begin position="135"/>
        <end position="167"/>
    </location>
</feature>
<feature type="domain" description="Mab-21-like nucleotidyltransferase" evidence="4">
    <location>
        <begin position="351"/>
        <end position="509"/>
    </location>
</feature>
<dbReference type="Gene3D" id="1.25.40.20">
    <property type="entry name" value="Ankyrin repeat-containing domain"/>
    <property type="match status" value="2"/>
</dbReference>
<protein>
    <submittedName>
        <fullName evidence="6">Uncharacterized protein LOC106810026</fullName>
    </submittedName>
</protein>
<keyword evidence="5" id="KW-1185">Reference proteome</keyword>
<feature type="repeat" description="ANK" evidence="3">
    <location>
        <begin position="69"/>
        <end position="101"/>
    </location>
</feature>
<proteinExistence type="predicted"/>
<dbReference type="RefSeq" id="XP_014668761.1">
    <property type="nucleotide sequence ID" value="XM_014813275.1"/>
</dbReference>
<keyword evidence="1" id="KW-0677">Repeat</keyword>
<dbReference type="PANTHER" id="PTHR24173">
    <property type="entry name" value="ANKYRIN REPEAT CONTAINING"/>
    <property type="match status" value="1"/>
</dbReference>
<organism evidence="5 6">
    <name type="scientific">Priapulus caudatus</name>
    <name type="common">Priapulid worm</name>
    <dbReference type="NCBI Taxonomy" id="37621"/>
    <lineage>
        <taxon>Eukaryota</taxon>
        <taxon>Metazoa</taxon>
        <taxon>Ecdysozoa</taxon>
        <taxon>Scalidophora</taxon>
        <taxon>Priapulida</taxon>
        <taxon>Priapulimorpha</taxon>
        <taxon>Priapulimorphida</taxon>
        <taxon>Priapulidae</taxon>
        <taxon>Priapulus</taxon>
    </lineage>
</organism>
<dbReference type="SMART" id="SM00248">
    <property type="entry name" value="ANK"/>
    <property type="match status" value="6"/>
</dbReference>
<evidence type="ECO:0000256" key="1">
    <source>
        <dbReference type="ARBA" id="ARBA00022737"/>
    </source>
</evidence>
<dbReference type="Pfam" id="PF12796">
    <property type="entry name" value="Ank_2"/>
    <property type="match status" value="1"/>
</dbReference>
<dbReference type="Gene3D" id="1.10.1410.40">
    <property type="match status" value="1"/>
</dbReference>
<accession>A0ABM1E990</accession>